<feature type="domain" description="O-acyltransferase WSD1-like N-terminal" evidence="15">
    <location>
        <begin position="74"/>
        <end position="265"/>
    </location>
</feature>
<comment type="subcellular location">
    <subcellularLocation>
        <location evidence="1">Cell membrane</location>
        <topology evidence="1">Single-pass membrane protein</topology>
    </subcellularLocation>
    <subcellularLocation>
        <location evidence="2">Endoplasmic reticulum membrane</location>
        <topology evidence="2">Single-pass membrane protein</topology>
    </subcellularLocation>
</comment>
<reference evidence="17 18" key="1">
    <citation type="submission" date="2024-05" db="EMBL/GenBank/DDBJ databases">
        <title>Haplotype-resolved chromosome-level genome assembly of Huyou (Citrus changshanensis).</title>
        <authorList>
            <person name="Miao C."/>
            <person name="Chen W."/>
            <person name="Wu Y."/>
            <person name="Wang L."/>
            <person name="Zhao S."/>
            <person name="Grierson D."/>
            <person name="Xu C."/>
            <person name="Chen K."/>
        </authorList>
    </citation>
    <scope>NUCLEOTIDE SEQUENCE [LARGE SCALE GENOMIC DNA]</scope>
    <source>
        <strain evidence="17">01-14</strain>
        <tissue evidence="17">Leaf</tissue>
    </source>
</reference>
<evidence type="ECO:0000259" key="15">
    <source>
        <dbReference type="Pfam" id="PF03007"/>
    </source>
</evidence>
<gene>
    <name evidence="17" type="ORF">WN944_014637</name>
</gene>
<keyword evidence="10" id="KW-0472">Membrane</keyword>
<dbReference type="GO" id="GO:0005886">
    <property type="term" value="C:plasma membrane"/>
    <property type="evidence" value="ECO:0007669"/>
    <property type="project" value="UniProtKB-SubCell"/>
</dbReference>
<dbReference type="Pfam" id="PF03007">
    <property type="entry name" value="WS_DGAT_cat"/>
    <property type="match status" value="1"/>
</dbReference>
<dbReference type="PANTHER" id="PTHR31650">
    <property type="entry name" value="O-ACYLTRANSFERASE (WSD1-LIKE) FAMILY PROTEIN"/>
    <property type="match status" value="1"/>
</dbReference>
<dbReference type="InterPro" id="IPR004255">
    <property type="entry name" value="O-acyltransferase_WSD1_N"/>
</dbReference>
<name>A0AAP0QKX8_9ROSI</name>
<evidence type="ECO:0000256" key="7">
    <source>
        <dbReference type="ARBA" id="ARBA00022692"/>
    </source>
</evidence>
<evidence type="ECO:0000256" key="5">
    <source>
        <dbReference type="ARBA" id="ARBA00022475"/>
    </source>
</evidence>
<evidence type="ECO:0000256" key="11">
    <source>
        <dbReference type="ARBA" id="ARBA00023315"/>
    </source>
</evidence>
<dbReference type="PANTHER" id="PTHR31650:SF1">
    <property type="entry name" value="WAX ESTER SYNTHASE_DIACYLGLYCEROL ACYLTRANSFERASE 4-RELATED"/>
    <property type="match status" value="1"/>
</dbReference>
<feature type="domain" description="O-acyltransferase WSD1 C-terminal" evidence="16">
    <location>
        <begin position="372"/>
        <end position="453"/>
    </location>
</feature>
<sequence>MVNNGGKASSGDIYEEPLSPAALLFQAPNFNCHIIAIMGCKTSINPSVIKEGLQHTLIKHPRFSSKLVVQGRKKKWTRTTVNVENHVIVPELDPKMENPDQFIEDYISYITTNPMDYSKPLWEVHLLNVKTSDAEAVGVFRIHHSIGDGASLISLLLACTRKTSDTEALPTIPVQKRGGSSTATAGWFCWWLLLAIWSAIRLIWNTIADLVTFLATVLFLKDTENPLKGGPGVELVPKRFVHRTIGLDDIKLVKNAMNMTINDVILGLTQAALSRYLHRRYVAGSAGDKSMQNGGAKHESNNTLPKKLRLRAAILVNLRPTTGIQALADMMAKESKGGWGNWIGYILLPFTIALQNDPLDYIRVAKATIDPHRVLSNTTMAFSNVVGPLEEISFYGHPMAYLAPSVYGHPHALTIHFQSYVNKMTFCVAVDPNVIPDPHLLCKDIEESLKVIKDCVVERGLIEDDAAQV</sequence>
<dbReference type="EMBL" id="JBCGBO010000005">
    <property type="protein sequence ID" value="KAK9199446.1"/>
    <property type="molecule type" value="Genomic_DNA"/>
</dbReference>
<organism evidence="17 18">
    <name type="scientific">Citrus x changshan-huyou</name>
    <dbReference type="NCBI Taxonomy" id="2935761"/>
    <lineage>
        <taxon>Eukaryota</taxon>
        <taxon>Viridiplantae</taxon>
        <taxon>Streptophyta</taxon>
        <taxon>Embryophyta</taxon>
        <taxon>Tracheophyta</taxon>
        <taxon>Spermatophyta</taxon>
        <taxon>Magnoliopsida</taxon>
        <taxon>eudicotyledons</taxon>
        <taxon>Gunneridae</taxon>
        <taxon>Pentapetalae</taxon>
        <taxon>rosids</taxon>
        <taxon>malvids</taxon>
        <taxon>Sapindales</taxon>
        <taxon>Rutaceae</taxon>
        <taxon>Aurantioideae</taxon>
        <taxon>Citrus</taxon>
    </lineage>
</organism>
<dbReference type="GO" id="GO:0019432">
    <property type="term" value="P:triglyceride biosynthetic process"/>
    <property type="evidence" value="ECO:0007669"/>
    <property type="project" value="TreeGrafter"/>
</dbReference>
<evidence type="ECO:0000256" key="2">
    <source>
        <dbReference type="ARBA" id="ARBA00004389"/>
    </source>
</evidence>
<evidence type="ECO:0000256" key="14">
    <source>
        <dbReference type="ARBA" id="ARBA00048109"/>
    </source>
</evidence>
<accession>A0AAP0QKX8</accession>
<protein>
    <recommendedName>
        <fullName evidence="19">Diacylglycerol O-acyltransferase</fullName>
    </recommendedName>
</protein>
<comment type="pathway">
    <text evidence="4">Lipid metabolism.</text>
</comment>
<dbReference type="Gene3D" id="3.30.559.10">
    <property type="entry name" value="Chloramphenicol acetyltransferase-like domain"/>
    <property type="match status" value="1"/>
</dbReference>
<keyword evidence="8" id="KW-0256">Endoplasmic reticulum</keyword>
<comment type="similarity">
    <text evidence="12">In the N-terminal section; belongs to the long-chain O-acyltransferase family.</text>
</comment>
<dbReference type="AlphaFoldDB" id="A0AAP0QKX8"/>
<dbReference type="Proteomes" id="UP001428341">
    <property type="component" value="Unassembled WGS sequence"/>
</dbReference>
<dbReference type="InterPro" id="IPR009721">
    <property type="entry name" value="O-acyltransferase_WSD1_C"/>
</dbReference>
<comment type="catalytic activity">
    <reaction evidence="14">
        <text>an acyl-CoA + a 1,2-diacyl-sn-glycerol = a triacyl-sn-glycerol + CoA</text>
        <dbReference type="Rhea" id="RHEA:10868"/>
        <dbReference type="ChEBI" id="CHEBI:17815"/>
        <dbReference type="ChEBI" id="CHEBI:57287"/>
        <dbReference type="ChEBI" id="CHEBI:58342"/>
        <dbReference type="ChEBI" id="CHEBI:64615"/>
        <dbReference type="EC" id="2.3.1.20"/>
    </reaction>
</comment>
<evidence type="ECO:0000256" key="4">
    <source>
        <dbReference type="ARBA" id="ARBA00005189"/>
    </source>
</evidence>
<keyword evidence="11" id="KW-0012">Acyltransferase</keyword>
<keyword evidence="9" id="KW-1133">Transmembrane helix</keyword>
<evidence type="ECO:0008006" key="19">
    <source>
        <dbReference type="Google" id="ProtNLM"/>
    </source>
</evidence>
<evidence type="ECO:0000256" key="1">
    <source>
        <dbReference type="ARBA" id="ARBA00004162"/>
    </source>
</evidence>
<dbReference type="GO" id="GO:0004144">
    <property type="term" value="F:diacylglycerol O-acyltransferase activity"/>
    <property type="evidence" value="ECO:0007669"/>
    <property type="project" value="UniProtKB-EC"/>
</dbReference>
<keyword evidence="6" id="KW-0808">Transferase</keyword>
<keyword evidence="5" id="KW-1003">Cell membrane</keyword>
<comment type="caution">
    <text evidence="17">The sequence shown here is derived from an EMBL/GenBank/DDBJ whole genome shotgun (WGS) entry which is preliminary data.</text>
</comment>
<dbReference type="GO" id="GO:0047196">
    <property type="term" value="F:long-chain-alcohol O-fatty-acyltransferase activity"/>
    <property type="evidence" value="ECO:0007669"/>
    <property type="project" value="UniProtKB-EC"/>
</dbReference>
<dbReference type="FunFam" id="3.30.559.10:FF:000033">
    <property type="entry name" value="O-acyltransferase (WSD1-like) family protein"/>
    <property type="match status" value="1"/>
</dbReference>
<dbReference type="GO" id="GO:0005789">
    <property type="term" value="C:endoplasmic reticulum membrane"/>
    <property type="evidence" value="ECO:0007669"/>
    <property type="project" value="UniProtKB-SubCell"/>
</dbReference>
<dbReference type="InterPro" id="IPR023213">
    <property type="entry name" value="CAT-like_dom_sf"/>
</dbReference>
<evidence type="ECO:0000313" key="17">
    <source>
        <dbReference type="EMBL" id="KAK9199446.1"/>
    </source>
</evidence>
<evidence type="ECO:0000256" key="8">
    <source>
        <dbReference type="ARBA" id="ARBA00022824"/>
    </source>
</evidence>
<feature type="domain" description="O-acyltransferase WSD1 C-terminal" evidence="16">
    <location>
        <begin position="339"/>
        <end position="370"/>
    </location>
</feature>
<dbReference type="Pfam" id="PF06974">
    <property type="entry name" value="WS_DGAT_C"/>
    <property type="match status" value="2"/>
</dbReference>
<evidence type="ECO:0000256" key="10">
    <source>
        <dbReference type="ARBA" id="ARBA00023136"/>
    </source>
</evidence>
<dbReference type="SUPFAM" id="SSF52777">
    <property type="entry name" value="CoA-dependent acyltransferases"/>
    <property type="match status" value="1"/>
</dbReference>
<evidence type="ECO:0000259" key="16">
    <source>
        <dbReference type="Pfam" id="PF06974"/>
    </source>
</evidence>
<evidence type="ECO:0000256" key="13">
    <source>
        <dbReference type="ARBA" id="ARBA00047604"/>
    </source>
</evidence>
<proteinExistence type="inferred from homology"/>
<comment type="catalytic activity">
    <reaction evidence="13">
        <text>a long chain fatty alcohol + a fatty acyl-CoA = a long-chain alcohol wax ester + CoA</text>
        <dbReference type="Rhea" id="RHEA:38443"/>
        <dbReference type="ChEBI" id="CHEBI:17135"/>
        <dbReference type="ChEBI" id="CHEBI:57287"/>
        <dbReference type="ChEBI" id="CHEBI:77636"/>
        <dbReference type="ChEBI" id="CHEBI:235323"/>
        <dbReference type="EC" id="2.3.1.75"/>
    </reaction>
</comment>
<evidence type="ECO:0000256" key="3">
    <source>
        <dbReference type="ARBA" id="ARBA00004771"/>
    </source>
</evidence>
<evidence type="ECO:0000256" key="6">
    <source>
        <dbReference type="ARBA" id="ARBA00022679"/>
    </source>
</evidence>
<evidence type="ECO:0000313" key="18">
    <source>
        <dbReference type="Proteomes" id="UP001428341"/>
    </source>
</evidence>
<comment type="pathway">
    <text evidence="3">Glycerolipid metabolism; triacylglycerol biosynthesis.</text>
</comment>
<evidence type="ECO:0000256" key="12">
    <source>
        <dbReference type="ARBA" id="ARBA00024360"/>
    </source>
</evidence>
<evidence type="ECO:0000256" key="9">
    <source>
        <dbReference type="ARBA" id="ARBA00022989"/>
    </source>
</evidence>
<keyword evidence="7" id="KW-0812">Transmembrane</keyword>
<dbReference type="InterPro" id="IPR045034">
    <property type="entry name" value="O-acyltransferase_WSD1-like"/>
</dbReference>
<keyword evidence="18" id="KW-1185">Reference proteome</keyword>